<comment type="caution">
    <text evidence="1">The sequence shown here is derived from an EMBL/GenBank/DDBJ whole genome shotgun (WGS) entry which is preliminary data.</text>
</comment>
<name>A0A8H4A8A0_GIGMA</name>
<dbReference type="EMBL" id="WTPW01001094">
    <property type="protein sequence ID" value="KAF0457478.1"/>
    <property type="molecule type" value="Genomic_DNA"/>
</dbReference>
<protein>
    <submittedName>
        <fullName evidence="1">Uncharacterized protein</fullName>
    </submittedName>
</protein>
<sequence>MIGFKSCIIIIGLFLLSFTYKFFAKPVFFEFDITKRQSCSNYEVTTFNDPVRIGITSLLCASDSTKGYCGVYSDPCGLLVIGGLLVQGEVFNSTKRATSGKCIEADSIATDTWYYNDENARKGWVWAGVTSAAKGGCFLSTPN</sequence>
<evidence type="ECO:0000313" key="2">
    <source>
        <dbReference type="Proteomes" id="UP000439903"/>
    </source>
</evidence>
<accession>A0A8H4A8A0</accession>
<keyword evidence="2" id="KW-1185">Reference proteome</keyword>
<reference evidence="1 2" key="1">
    <citation type="journal article" date="2019" name="Environ. Microbiol.">
        <title>At the nexus of three kingdoms: the genome of the mycorrhizal fungus Gigaspora margarita provides insights into plant, endobacterial and fungal interactions.</title>
        <authorList>
            <person name="Venice F."/>
            <person name="Ghignone S."/>
            <person name="Salvioli di Fossalunga A."/>
            <person name="Amselem J."/>
            <person name="Novero M."/>
            <person name="Xianan X."/>
            <person name="Sedzielewska Toro K."/>
            <person name="Morin E."/>
            <person name="Lipzen A."/>
            <person name="Grigoriev I.V."/>
            <person name="Henrissat B."/>
            <person name="Martin F.M."/>
            <person name="Bonfante P."/>
        </authorList>
    </citation>
    <scope>NUCLEOTIDE SEQUENCE [LARGE SCALE GENOMIC DNA]</scope>
    <source>
        <strain evidence="1 2">BEG34</strain>
    </source>
</reference>
<organism evidence="1 2">
    <name type="scientific">Gigaspora margarita</name>
    <dbReference type="NCBI Taxonomy" id="4874"/>
    <lineage>
        <taxon>Eukaryota</taxon>
        <taxon>Fungi</taxon>
        <taxon>Fungi incertae sedis</taxon>
        <taxon>Mucoromycota</taxon>
        <taxon>Glomeromycotina</taxon>
        <taxon>Glomeromycetes</taxon>
        <taxon>Diversisporales</taxon>
        <taxon>Gigasporaceae</taxon>
        <taxon>Gigaspora</taxon>
    </lineage>
</organism>
<dbReference type="Proteomes" id="UP000439903">
    <property type="component" value="Unassembled WGS sequence"/>
</dbReference>
<dbReference type="AlphaFoldDB" id="A0A8H4A8A0"/>
<evidence type="ECO:0000313" key="1">
    <source>
        <dbReference type="EMBL" id="KAF0457478.1"/>
    </source>
</evidence>
<gene>
    <name evidence="1" type="ORF">F8M41_001184</name>
</gene>
<proteinExistence type="predicted"/>